<dbReference type="SUPFAM" id="SSF53218">
    <property type="entry name" value="Molybdenum cofactor biosynthesis proteins"/>
    <property type="match status" value="1"/>
</dbReference>
<protein>
    <recommendedName>
        <fullName evidence="1">Molybdopterin molybdenumtransferase</fullName>
        <ecNumber evidence="1">2.10.1.1</ecNumber>
    </recommendedName>
</protein>
<dbReference type="SMART" id="SM00852">
    <property type="entry name" value="MoCF_biosynth"/>
    <property type="match status" value="1"/>
</dbReference>
<keyword evidence="1 3" id="KW-0808">Transferase</keyword>
<dbReference type="STRING" id="393762.SAMN05660472_02627"/>
<dbReference type="AlphaFoldDB" id="A0A1G9HCV9"/>
<dbReference type="InterPro" id="IPR038987">
    <property type="entry name" value="MoeA-like"/>
</dbReference>
<comment type="similarity">
    <text evidence="1">Belongs to the MoeA family.</text>
</comment>
<keyword evidence="1" id="KW-0501">Molybdenum cofactor biosynthesis</keyword>
<dbReference type="GO" id="GO:0005829">
    <property type="term" value="C:cytosol"/>
    <property type="evidence" value="ECO:0007669"/>
    <property type="project" value="TreeGrafter"/>
</dbReference>
<proteinExistence type="inferred from homology"/>
<dbReference type="PANTHER" id="PTHR10192:SF28">
    <property type="entry name" value="MOLYBDOPTERIN MOLYBDENUMTRANSFERASE"/>
    <property type="match status" value="1"/>
</dbReference>
<dbReference type="RefSeq" id="WP_090554358.1">
    <property type="nucleotide sequence ID" value="NZ_FNFP01000008.1"/>
</dbReference>
<organism evidence="3 4">
    <name type="scientific">Natronincola ferrireducens</name>
    <dbReference type="NCBI Taxonomy" id="393762"/>
    <lineage>
        <taxon>Bacteria</taxon>
        <taxon>Bacillati</taxon>
        <taxon>Bacillota</taxon>
        <taxon>Clostridia</taxon>
        <taxon>Peptostreptococcales</taxon>
        <taxon>Natronincolaceae</taxon>
        <taxon>Natronincola</taxon>
    </lineage>
</organism>
<accession>A0A1G9HCV9</accession>
<evidence type="ECO:0000313" key="3">
    <source>
        <dbReference type="EMBL" id="SDL10747.1"/>
    </source>
</evidence>
<keyword evidence="1" id="KW-0479">Metal-binding</keyword>
<feature type="domain" description="MoaB/Mog" evidence="2">
    <location>
        <begin position="174"/>
        <end position="306"/>
    </location>
</feature>
<dbReference type="EC" id="2.10.1.1" evidence="1"/>
<dbReference type="GO" id="GO:0006777">
    <property type="term" value="P:Mo-molybdopterin cofactor biosynthetic process"/>
    <property type="evidence" value="ECO:0007669"/>
    <property type="project" value="UniProtKB-UniRule"/>
</dbReference>
<dbReference type="InterPro" id="IPR001453">
    <property type="entry name" value="MoaB/Mog_dom"/>
</dbReference>
<dbReference type="GO" id="GO:0016779">
    <property type="term" value="F:nucleotidyltransferase activity"/>
    <property type="evidence" value="ECO:0007669"/>
    <property type="project" value="UniProtKB-KW"/>
</dbReference>
<comment type="catalytic activity">
    <reaction evidence="1">
        <text>adenylyl-molybdopterin + molybdate = Mo-molybdopterin + AMP + H(+)</text>
        <dbReference type="Rhea" id="RHEA:35047"/>
        <dbReference type="ChEBI" id="CHEBI:15378"/>
        <dbReference type="ChEBI" id="CHEBI:36264"/>
        <dbReference type="ChEBI" id="CHEBI:62727"/>
        <dbReference type="ChEBI" id="CHEBI:71302"/>
        <dbReference type="ChEBI" id="CHEBI:456215"/>
    </reaction>
</comment>
<keyword evidence="3" id="KW-0548">Nucleotidyltransferase</keyword>
<dbReference type="Gene3D" id="3.40.980.10">
    <property type="entry name" value="MoaB/Mog-like domain"/>
    <property type="match status" value="1"/>
</dbReference>
<sequence length="339" mass="36797">MRKVKVEDAIGMVLAHDLTKIVPGEFKGAAFKKGHIIGEEDILELKKMGKNHINILELREDDLHEDEAALRIAKAVTGGGFILEGPSEGKVNIKSSGRGLLKINVELLERIHEIDLIMLATLHSNTVIEEDKVVAGTRIIPLTIKKEAIEKVEAICKEVGKIITIKELKSLKIGILVTGSEVYEGTIVDRFGPVLKKKVEQYGGELLETKYAPDDVVKIEGAINELIDKGAEVILTSGGMSVDADDVTPSAIRNVADKVITYGSPVLPGAMFMLAYKGKATILGIPACGMYHRITVFDLVFPRVLAGEILTRKDISSLAHGGLCQNCKVCHYPICSLGR</sequence>
<dbReference type="CDD" id="cd03522">
    <property type="entry name" value="MoeA_like"/>
    <property type="match status" value="1"/>
</dbReference>
<keyword evidence="1" id="KW-0460">Magnesium</keyword>
<reference evidence="3 4" key="1">
    <citation type="submission" date="2016-10" db="EMBL/GenBank/DDBJ databases">
        <authorList>
            <person name="de Groot N.N."/>
        </authorList>
    </citation>
    <scope>NUCLEOTIDE SEQUENCE [LARGE SCALE GENOMIC DNA]</scope>
    <source>
        <strain evidence="3 4">DSM 18346</strain>
    </source>
</reference>
<dbReference type="InterPro" id="IPR036425">
    <property type="entry name" value="MoaB/Mog-like_dom_sf"/>
</dbReference>
<comment type="pathway">
    <text evidence="1">Cofactor biosynthesis; molybdopterin biosynthesis.</text>
</comment>
<evidence type="ECO:0000259" key="2">
    <source>
        <dbReference type="SMART" id="SM00852"/>
    </source>
</evidence>
<dbReference type="UniPathway" id="UPA00344"/>
<name>A0A1G9HCV9_9FIRM</name>
<dbReference type="GO" id="GO:0046872">
    <property type="term" value="F:metal ion binding"/>
    <property type="evidence" value="ECO:0007669"/>
    <property type="project" value="UniProtKB-UniRule"/>
</dbReference>
<dbReference type="GO" id="GO:0061599">
    <property type="term" value="F:molybdopterin molybdotransferase activity"/>
    <property type="evidence" value="ECO:0007669"/>
    <property type="project" value="UniProtKB-UniRule"/>
</dbReference>
<dbReference type="OrthoDB" id="9767940at2"/>
<dbReference type="EMBL" id="FNFP01000008">
    <property type="protein sequence ID" value="SDL10747.1"/>
    <property type="molecule type" value="Genomic_DNA"/>
</dbReference>
<keyword evidence="4" id="KW-1185">Reference proteome</keyword>
<comment type="function">
    <text evidence="1">Catalyzes the insertion of molybdate into adenylated molybdopterin with the concomitant release of AMP.</text>
</comment>
<dbReference type="PANTHER" id="PTHR10192">
    <property type="entry name" value="MOLYBDOPTERIN BIOSYNTHESIS PROTEIN"/>
    <property type="match status" value="1"/>
</dbReference>
<evidence type="ECO:0000313" key="4">
    <source>
        <dbReference type="Proteomes" id="UP000198718"/>
    </source>
</evidence>
<evidence type="ECO:0000256" key="1">
    <source>
        <dbReference type="RuleBase" id="RU365090"/>
    </source>
</evidence>
<keyword evidence="1" id="KW-0500">Molybdenum</keyword>
<dbReference type="Pfam" id="PF00994">
    <property type="entry name" value="MoCF_biosynth"/>
    <property type="match status" value="1"/>
</dbReference>
<gene>
    <name evidence="3" type="ORF">SAMN05660472_02627</name>
</gene>
<dbReference type="Proteomes" id="UP000198718">
    <property type="component" value="Unassembled WGS sequence"/>
</dbReference>
<comment type="cofactor">
    <cofactor evidence="1">
        <name>Mg(2+)</name>
        <dbReference type="ChEBI" id="CHEBI:18420"/>
    </cofactor>
</comment>